<dbReference type="EMBL" id="CP036261">
    <property type="protein sequence ID" value="QDS89425.1"/>
    <property type="molecule type" value="Genomic_DNA"/>
</dbReference>
<evidence type="ECO:0008006" key="3">
    <source>
        <dbReference type="Google" id="ProtNLM"/>
    </source>
</evidence>
<dbReference type="KEGG" id="ruv:EC9_36250"/>
<dbReference type="OrthoDB" id="195526at2"/>
<evidence type="ECO:0000313" key="1">
    <source>
        <dbReference type="EMBL" id="QDS89425.1"/>
    </source>
</evidence>
<dbReference type="Proteomes" id="UP000319557">
    <property type="component" value="Chromosome"/>
</dbReference>
<dbReference type="GO" id="GO:0006629">
    <property type="term" value="P:lipid metabolic process"/>
    <property type="evidence" value="ECO:0007669"/>
    <property type="project" value="InterPro"/>
</dbReference>
<keyword evidence="2" id="KW-1185">Reference proteome</keyword>
<dbReference type="InterPro" id="IPR032075">
    <property type="entry name" value="PI-PLC-C1"/>
</dbReference>
<evidence type="ECO:0000313" key="2">
    <source>
        <dbReference type="Proteomes" id="UP000319557"/>
    </source>
</evidence>
<reference evidence="1 2" key="1">
    <citation type="submission" date="2019-02" db="EMBL/GenBank/DDBJ databases">
        <title>Deep-cultivation of Planctomycetes and their phenomic and genomic characterization uncovers novel biology.</title>
        <authorList>
            <person name="Wiegand S."/>
            <person name="Jogler M."/>
            <person name="Boedeker C."/>
            <person name="Pinto D."/>
            <person name="Vollmers J."/>
            <person name="Rivas-Marin E."/>
            <person name="Kohn T."/>
            <person name="Peeters S.H."/>
            <person name="Heuer A."/>
            <person name="Rast P."/>
            <person name="Oberbeckmann S."/>
            <person name="Bunk B."/>
            <person name="Jeske O."/>
            <person name="Meyerdierks A."/>
            <person name="Storesund J.E."/>
            <person name="Kallscheuer N."/>
            <person name="Luecker S."/>
            <person name="Lage O.M."/>
            <person name="Pohl T."/>
            <person name="Merkel B.J."/>
            <person name="Hornburger P."/>
            <person name="Mueller R.-W."/>
            <person name="Bruemmer F."/>
            <person name="Labrenz M."/>
            <person name="Spormann A.M."/>
            <person name="Op den Camp H."/>
            <person name="Overmann J."/>
            <person name="Amann R."/>
            <person name="Jetten M.S.M."/>
            <person name="Mascher T."/>
            <person name="Medema M.H."/>
            <person name="Devos D.P."/>
            <person name="Kaster A.-K."/>
            <person name="Ovreas L."/>
            <person name="Rohde M."/>
            <person name="Galperin M.Y."/>
            <person name="Jogler C."/>
        </authorList>
    </citation>
    <scope>NUCLEOTIDE SEQUENCE [LARGE SCALE GENOMIC DNA]</scope>
    <source>
        <strain evidence="1 2">EC9</strain>
    </source>
</reference>
<name>A0A517M3H9_9BACT</name>
<dbReference type="AlphaFoldDB" id="A0A517M3H9"/>
<gene>
    <name evidence="1" type="ORF">EC9_36250</name>
</gene>
<dbReference type="Pfam" id="PF16670">
    <property type="entry name" value="PI-PLC-C1"/>
    <property type="match status" value="1"/>
</dbReference>
<organism evidence="1 2">
    <name type="scientific">Rosistilla ulvae</name>
    <dbReference type="NCBI Taxonomy" id="1930277"/>
    <lineage>
        <taxon>Bacteria</taxon>
        <taxon>Pseudomonadati</taxon>
        <taxon>Planctomycetota</taxon>
        <taxon>Planctomycetia</taxon>
        <taxon>Pirellulales</taxon>
        <taxon>Pirellulaceae</taxon>
        <taxon>Rosistilla</taxon>
    </lineage>
</organism>
<dbReference type="InterPro" id="IPR017946">
    <property type="entry name" value="PLC-like_Pdiesterase_TIM-brl"/>
</dbReference>
<dbReference type="Gene3D" id="3.20.20.190">
    <property type="entry name" value="Phosphatidylinositol (PI) phosphodiesterase"/>
    <property type="match status" value="1"/>
</dbReference>
<dbReference type="SUPFAM" id="SSF51695">
    <property type="entry name" value="PLC-like phosphodiesterases"/>
    <property type="match status" value="1"/>
</dbReference>
<dbReference type="CDD" id="cd08589">
    <property type="entry name" value="PI-PLCc_SaPLC1_like"/>
    <property type="match status" value="1"/>
</dbReference>
<protein>
    <recommendedName>
        <fullName evidence="3">Phosphoinositide phospholipase C, Ca2+-dependent</fullName>
    </recommendedName>
</protein>
<accession>A0A517M3H9</accession>
<proteinExistence type="predicted"/>
<sequence length="373" mass="41079">MPSCLTMPIPCRLALFAICVLLAGFASGDELRLNHIQVIGTHNSYRQQPHRTVRTLIETTSKEVARTLEYDHRPLPEQFSDFGIRQIELDVFNDPQGGLFATPRGIAVAKMAGATDIAPYDPEGLMKKPGLKVLHVQDVDYVSTVPTFTLALQTIKAWSDANPRHIPIMILVELKQDRPAPLLTAPVPFDAAALDAVDEEICSVFSDQRIVTPDSVRGKHASLRAAISAEGWPTLSACRGKVIFAMDNPGRLPRDYMNGHDYLEGRAMFVDLGPNHPAGVFRKLNNPVAQYDAIQAAVKAGCLVRTRADADTQEARANDYSRAEKAFSSGAHFVSTDYPYPDETKSSYRVRLPDEAVFRPNPLLIPTADSTEE</sequence>
<dbReference type="GO" id="GO:0008081">
    <property type="term" value="F:phosphoric diester hydrolase activity"/>
    <property type="evidence" value="ECO:0007669"/>
    <property type="project" value="InterPro"/>
</dbReference>